<gene>
    <name evidence="2" type="ORF">L228DRAFT_242384</name>
</gene>
<dbReference type="InterPro" id="IPR011990">
    <property type="entry name" value="TPR-like_helical_dom_sf"/>
</dbReference>
<evidence type="ECO:0000313" key="2">
    <source>
        <dbReference type="EMBL" id="KZF25992.1"/>
    </source>
</evidence>
<dbReference type="PANTHER" id="PTHR47930">
    <property type="entry name" value="YALI0C12947P"/>
    <property type="match status" value="1"/>
</dbReference>
<dbReference type="OMA" id="AFMMNQL"/>
<evidence type="ECO:0000313" key="3">
    <source>
        <dbReference type="Proteomes" id="UP000076632"/>
    </source>
</evidence>
<reference evidence="2 3" key="1">
    <citation type="journal article" date="2016" name="Fungal Biol.">
        <title>The genome of Xylona heveae provides a window into fungal endophytism.</title>
        <authorList>
            <person name="Gazis R."/>
            <person name="Kuo A."/>
            <person name="Riley R."/>
            <person name="LaButti K."/>
            <person name="Lipzen A."/>
            <person name="Lin J."/>
            <person name="Amirebrahimi M."/>
            <person name="Hesse C.N."/>
            <person name="Spatafora J.W."/>
            <person name="Henrissat B."/>
            <person name="Hainaut M."/>
            <person name="Grigoriev I.V."/>
            <person name="Hibbett D.S."/>
        </authorList>
    </citation>
    <scope>NUCLEOTIDE SEQUENCE [LARGE SCALE GENOMIC DNA]</scope>
    <source>
        <strain evidence="2 3">TC161</strain>
    </source>
</reference>
<dbReference type="Gene3D" id="1.25.40.10">
    <property type="entry name" value="Tetratricopeptide repeat domain"/>
    <property type="match status" value="1"/>
</dbReference>
<dbReference type="EMBL" id="KV407454">
    <property type="protein sequence ID" value="KZF25992.1"/>
    <property type="molecule type" value="Genomic_DNA"/>
</dbReference>
<feature type="repeat" description="PPR" evidence="1">
    <location>
        <begin position="445"/>
        <end position="479"/>
    </location>
</feature>
<dbReference type="OrthoDB" id="185373at2759"/>
<name>A0A165JAZ8_XYLHT</name>
<dbReference type="PROSITE" id="PS51375">
    <property type="entry name" value="PPR"/>
    <property type="match status" value="1"/>
</dbReference>
<dbReference type="InterPro" id="IPR002885">
    <property type="entry name" value="PPR_rpt"/>
</dbReference>
<dbReference type="Proteomes" id="UP000076632">
    <property type="component" value="Unassembled WGS sequence"/>
</dbReference>
<keyword evidence="3" id="KW-1185">Reference proteome</keyword>
<proteinExistence type="predicted"/>
<protein>
    <recommendedName>
        <fullName evidence="4">Pentatricopeptide repeat protein</fullName>
    </recommendedName>
</protein>
<evidence type="ECO:0008006" key="4">
    <source>
        <dbReference type="Google" id="ProtNLM"/>
    </source>
</evidence>
<dbReference type="GeneID" id="28896563"/>
<dbReference type="InParanoid" id="A0A165JAZ8"/>
<sequence>MQPLARNAGRPCQRQFHYACRHRPRLQCPSQRLFSVYQPCLRERPKPKSKPKPTDIKVNWFEQDDIHRAKRQRVEEGGEDPEAAEIKAKISALEEELKELRMGRLLGDSETEMLSELSEEDRVKMTEAIQERNEREAAFKKEVAARVATRMEAQDDSFIIKMATPQRSRVYLDRLNDTLRHASMNAPNPIIRREIWRWYSRCKQHLPSFLHLVPDSAWDLLWKTQSHLSSSNPDRLSHLKTLADDQISIGRDIPEVQKLARVEATFVEGERDQAIAEWEAIGDKFTGKDDILEEYWSLGIRMFSIIGNPLRAQEIAALMLGSNENADARILIPVITAWTQKNDALGYSNAWAIYVRLRDHLGPRITMEDYDRISMGFLNAGRKDLAQGVFKDMMLTGQASPEDSSALYKKSLGIVGKLQSMSVSAEETNRVSLQAMTVLPRKFQNKFFYGSWIKKLIGMGEPDAAAAVVELMYERGVKPDPKHVNGIIGAWLRVGNNESRQKAERMGWSMIQERLNFVQQRRASQNLDNSESSTSVTTKDGLEIPTHLERAVPAATIETFSILLLHYSRREMTAHVNYIQELLQPAEAKPNSYFMNHLLFADLRAHDHRRAWRRFQEMRRTVEPDMESFACLWDCMKFHLDAAKNRDLTGFPTPRALFFDMISWYLNLPAKLRDGAQEAVTQEFYDQVIRCFGLSQDLKGTLVAMHAMKHAFNLYATQDTARMVVLQVSRMGPTETETRRNRRTRAKDLRRNSKANVGNVTKVLDIIAKRRMSALSEQGIEYDDLDPETKANESLSLISELLRVVLVRTEEEPSMLEAGLQSIAWDMGVGGISLGEPLQYPIVPESP</sequence>
<organism evidence="2 3">
    <name type="scientific">Xylona heveae (strain CBS 132557 / TC161)</name>
    <dbReference type="NCBI Taxonomy" id="1328760"/>
    <lineage>
        <taxon>Eukaryota</taxon>
        <taxon>Fungi</taxon>
        <taxon>Dikarya</taxon>
        <taxon>Ascomycota</taxon>
        <taxon>Pezizomycotina</taxon>
        <taxon>Xylonomycetes</taxon>
        <taxon>Xylonales</taxon>
        <taxon>Xylonaceae</taxon>
        <taxon>Xylona</taxon>
    </lineage>
</organism>
<dbReference type="PANTHER" id="PTHR47930:SF2">
    <property type="entry name" value="PENTATRICOPEPTIDE REPEAT PROTEIN (AFU_ORTHOLOGUE AFUA_8G04250)"/>
    <property type="match status" value="1"/>
</dbReference>
<evidence type="ECO:0000256" key="1">
    <source>
        <dbReference type="PROSITE-ProRule" id="PRU00708"/>
    </source>
</evidence>
<accession>A0A165JAZ8</accession>
<dbReference type="RefSeq" id="XP_018191547.1">
    <property type="nucleotide sequence ID" value="XM_018331426.1"/>
</dbReference>
<dbReference type="AlphaFoldDB" id="A0A165JAZ8"/>